<organism evidence="4 5">
    <name type="scientific">Moniliophthora roreri</name>
    <name type="common">Frosty pod rot fungus</name>
    <name type="synonym">Monilia roreri</name>
    <dbReference type="NCBI Taxonomy" id="221103"/>
    <lineage>
        <taxon>Eukaryota</taxon>
        <taxon>Fungi</taxon>
        <taxon>Dikarya</taxon>
        <taxon>Basidiomycota</taxon>
        <taxon>Agaricomycotina</taxon>
        <taxon>Agaricomycetes</taxon>
        <taxon>Agaricomycetidae</taxon>
        <taxon>Agaricales</taxon>
        <taxon>Marasmiineae</taxon>
        <taxon>Marasmiaceae</taxon>
        <taxon>Moniliophthora</taxon>
    </lineage>
</organism>
<dbReference type="PANTHER" id="PTHR36575:SF2">
    <property type="entry name" value="CHITIN-BINDING TYPE-4 DOMAIN-CONTAINING PROTEIN-RELATED"/>
    <property type="match status" value="1"/>
</dbReference>
<accession>A0A0W0F5X8</accession>
<reference evidence="4 5" key="1">
    <citation type="submission" date="2015-12" db="EMBL/GenBank/DDBJ databases">
        <title>Draft genome sequence of Moniliophthora roreri, the causal agent of frosty pod rot of cacao.</title>
        <authorList>
            <person name="Aime M.C."/>
            <person name="Diaz-Valderrama J.R."/>
            <person name="Kijpornyongpan T."/>
            <person name="Phillips-Mora W."/>
        </authorList>
    </citation>
    <scope>NUCLEOTIDE SEQUENCE [LARGE SCALE GENOMIC DNA]</scope>
    <source>
        <strain evidence="4 5">MCA 2952</strain>
    </source>
</reference>
<evidence type="ECO:0000256" key="2">
    <source>
        <dbReference type="ARBA" id="ARBA00023008"/>
    </source>
</evidence>
<sequence length="215" mass="23702">MFKLSVLLLAFLVAQTIGHAAVKKPPVRNFGSVAQKACGAPVYKLLTNLAGPMEAVELKIDDDYDPEACDLYFCRGANYEDNVDNTREYEAGTVVPFEIDIVAHHTGYANVSVVNLAAKVPIARLFTWPVYANESLGPSKWPKNESSFEVTIPDLGGKCSESGACAIQSALVLFVVAYMVKLFLTFRWYWLAYPAPAYPAGKHQTYMSCVDFTQQ</sequence>
<gene>
    <name evidence="4" type="ORF">WG66_15704</name>
</gene>
<protein>
    <recommendedName>
        <fullName evidence="6">Chitin-binding type-4 domain-containing protein</fullName>
    </recommendedName>
</protein>
<evidence type="ECO:0000313" key="4">
    <source>
        <dbReference type="EMBL" id="KTB31738.1"/>
    </source>
</evidence>
<dbReference type="PANTHER" id="PTHR36575">
    <property type="entry name" value="BINDING PROTEIN, PUTATIVE (AFU_ORTHOLOGUE AFUA_1G14430)-RELATED"/>
    <property type="match status" value="1"/>
</dbReference>
<feature type="signal peptide" evidence="3">
    <location>
        <begin position="1"/>
        <end position="18"/>
    </location>
</feature>
<evidence type="ECO:0008006" key="6">
    <source>
        <dbReference type="Google" id="ProtNLM"/>
    </source>
</evidence>
<feature type="chain" id="PRO_5006901491" description="Chitin-binding type-4 domain-containing protein" evidence="3">
    <location>
        <begin position="19"/>
        <end position="215"/>
    </location>
</feature>
<dbReference type="Proteomes" id="UP000054988">
    <property type="component" value="Unassembled WGS sequence"/>
</dbReference>
<name>A0A0W0F5X8_MONRR</name>
<evidence type="ECO:0000256" key="3">
    <source>
        <dbReference type="SAM" id="SignalP"/>
    </source>
</evidence>
<comment type="cofactor">
    <cofactor evidence="1">
        <name>Cu(2+)</name>
        <dbReference type="ChEBI" id="CHEBI:29036"/>
    </cofactor>
</comment>
<evidence type="ECO:0000256" key="1">
    <source>
        <dbReference type="ARBA" id="ARBA00001973"/>
    </source>
</evidence>
<comment type="caution">
    <text evidence="4">The sequence shown here is derived from an EMBL/GenBank/DDBJ whole genome shotgun (WGS) entry which is preliminary data.</text>
</comment>
<keyword evidence="2" id="KW-0186">Copper</keyword>
<dbReference type="InterPro" id="IPR052282">
    <property type="entry name" value="Starch-active_LPMO"/>
</dbReference>
<proteinExistence type="predicted"/>
<dbReference type="AlphaFoldDB" id="A0A0W0F5X8"/>
<dbReference type="EMBL" id="LATX01002300">
    <property type="protein sequence ID" value="KTB31738.1"/>
    <property type="molecule type" value="Genomic_DNA"/>
</dbReference>
<keyword evidence="3" id="KW-0732">Signal</keyword>
<evidence type="ECO:0000313" key="5">
    <source>
        <dbReference type="Proteomes" id="UP000054988"/>
    </source>
</evidence>